<evidence type="ECO:0000259" key="9">
    <source>
        <dbReference type="PROSITE" id="PS50071"/>
    </source>
</evidence>
<evidence type="ECO:0000313" key="10">
    <source>
        <dbReference type="EMBL" id="KNC99776.1"/>
    </source>
</evidence>
<evidence type="ECO:0000256" key="6">
    <source>
        <dbReference type="PROSITE-ProRule" id="PRU00108"/>
    </source>
</evidence>
<dbReference type="eggNOG" id="KOG0490">
    <property type="taxonomic scope" value="Eukaryota"/>
</dbReference>
<dbReference type="InterPro" id="IPR001356">
    <property type="entry name" value="HD"/>
</dbReference>
<comment type="subcellular location">
    <subcellularLocation>
        <location evidence="1 6 7">Nucleus</location>
    </subcellularLocation>
</comment>
<evidence type="ECO:0000256" key="1">
    <source>
        <dbReference type="ARBA" id="ARBA00004123"/>
    </source>
</evidence>
<dbReference type="InterPro" id="IPR009057">
    <property type="entry name" value="Homeodomain-like_sf"/>
</dbReference>
<gene>
    <name evidence="10" type="ORF">SPPG_05154</name>
</gene>
<dbReference type="SMART" id="SM00389">
    <property type="entry name" value="HOX"/>
    <property type="match status" value="1"/>
</dbReference>
<evidence type="ECO:0000256" key="8">
    <source>
        <dbReference type="SAM" id="MobiDB-lite"/>
    </source>
</evidence>
<dbReference type="Gene3D" id="1.10.10.60">
    <property type="entry name" value="Homeodomain-like"/>
    <property type="match status" value="1"/>
</dbReference>
<sequence>MSSLLFTPGDLLMNQQFLSFPVNTFPSAQAPDMQQFFDSHRMTPIYESTTGATNPEQPAAQALSQSDHEEQPVDDLDDHDMESDVEEVDEPNPKALEMSSTSTEMTTTGKTPQKPRRRPRATPEQLAILEETYKVNTSPRGRLRAELAKRLGMTERSVQVWFQNRRAKVKLNEKRARLRQLRGMACLQAAASAVMRPGTDGKRPIVANPLSATAAAALMPGSNAIRSMLPSALNALLQQPQIQQQQQLSQQQHAQQQQQQQQPPQQLSQQELQPQQSNQQAVWPQMDPTLASRGIPSVGPVAISQPQQSVTLGSTVVASNSQPIASPTSTPSIPSPLQNSPVASPLPSPFNTKSTIPILLPTIPLSVDAVTIGTWHRMSYSTEMTVFTEFHFGTQCIRTTITDLPATHVRISIPFATLMGISLTPADESVYDADVVVELVQPPLFEMFMGGVWAPCHDFTEHRAASTTLTHVFRGLASELHAELVSAAQQSHLVRHAILRSAGRMRRRRSSATSVSSVLSMAESVAMAPVPSRSSFDASWVGDYQDGLDGQAKSILA</sequence>
<dbReference type="Pfam" id="PF00046">
    <property type="entry name" value="Homeodomain"/>
    <property type="match status" value="1"/>
</dbReference>
<dbReference type="AlphaFoldDB" id="A0A0L0HFI0"/>
<feature type="domain" description="Homeobox" evidence="9">
    <location>
        <begin position="112"/>
        <end position="172"/>
    </location>
</feature>
<dbReference type="GO" id="GO:0009948">
    <property type="term" value="P:anterior/posterior axis specification"/>
    <property type="evidence" value="ECO:0007669"/>
    <property type="project" value="TreeGrafter"/>
</dbReference>
<evidence type="ECO:0000256" key="3">
    <source>
        <dbReference type="ARBA" id="ARBA00023125"/>
    </source>
</evidence>
<dbReference type="OrthoDB" id="6159439at2759"/>
<feature type="DNA-binding region" description="Homeobox" evidence="6">
    <location>
        <begin position="114"/>
        <end position="173"/>
    </location>
</feature>
<dbReference type="GO" id="GO:0000981">
    <property type="term" value="F:DNA-binding transcription factor activity, RNA polymerase II-specific"/>
    <property type="evidence" value="ECO:0007669"/>
    <property type="project" value="InterPro"/>
</dbReference>
<accession>A0A0L0HFI0</accession>
<feature type="compositionally biased region" description="Low complexity" evidence="8">
    <location>
        <begin position="321"/>
        <end position="336"/>
    </location>
</feature>
<comment type="similarity">
    <text evidence="2">Belongs to the Caudal homeobox family.</text>
</comment>
<feature type="region of interest" description="Disordered" evidence="8">
    <location>
        <begin position="46"/>
        <end position="123"/>
    </location>
</feature>
<dbReference type="PANTHER" id="PTHR24332">
    <property type="entry name" value="HOMEOBOX PROTEIN CDX"/>
    <property type="match status" value="1"/>
</dbReference>
<keyword evidence="4 6" id="KW-0371">Homeobox</keyword>
<dbReference type="Proteomes" id="UP000053201">
    <property type="component" value="Unassembled WGS sequence"/>
</dbReference>
<dbReference type="PROSITE" id="PS00027">
    <property type="entry name" value="HOMEOBOX_1"/>
    <property type="match status" value="1"/>
</dbReference>
<dbReference type="EMBL" id="KQ257457">
    <property type="protein sequence ID" value="KNC99776.1"/>
    <property type="molecule type" value="Genomic_DNA"/>
</dbReference>
<evidence type="ECO:0000256" key="5">
    <source>
        <dbReference type="ARBA" id="ARBA00023242"/>
    </source>
</evidence>
<evidence type="ECO:0000313" key="11">
    <source>
        <dbReference type="Proteomes" id="UP000053201"/>
    </source>
</evidence>
<dbReference type="PRINTS" id="PR00031">
    <property type="entry name" value="HTHREPRESSR"/>
</dbReference>
<dbReference type="InterPro" id="IPR000047">
    <property type="entry name" value="HTH_motif"/>
</dbReference>
<evidence type="ECO:0000256" key="7">
    <source>
        <dbReference type="RuleBase" id="RU000682"/>
    </source>
</evidence>
<organism evidence="10 11">
    <name type="scientific">Spizellomyces punctatus (strain DAOM BR117)</name>
    <dbReference type="NCBI Taxonomy" id="645134"/>
    <lineage>
        <taxon>Eukaryota</taxon>
        <taxon>Fungi</taxon>
        <taxon>Fungi incertae sedis</taxon>
        <taxon>Chytridiomycota</taxon>
        <taxon>Chytridiomycota incertae sedis</taxon>
        <taxon>Chytridiomycetes</taxon>
        <taxon>Spizellomycetales</taxon>
        <taxon>Spizellomycetaceae</taxon>
        <taxon>Spizellomyces</taxon>
    </lineage>
</organism>
<feature type="region of interest" description="Disordered" evidence="8">
    <location>
        <begin position="247"/>
        <end position="282"/>
    </location>
</feature>
<dbReference type="SUPFAM" id="SSF46689">
    <property type="entry name" value="Homeodomain-like"/>
    <property type="match status" value="1"/>
</dbReference>
<keyword evidence="11" id="KW-1185">Reference proteome</keyword>
<dbReference type="GO" id="GO:0005634">
    <property type="term" value="C:nucleus"/>
    <property type="evidence" value="ECO:0007669"/>
    <property type="project" value="UniProtKB-SubCell"/>
</dbReference>
<dbReference type="VEuPathDB" id="FungiDB:SPPG_05154"/>
<evidence type="ECO:0000256" key="2">
    <source>
        <dbReference type="ARBA" id="ARBA00010341"/>
    </source>
</evidence>
<reference evidence="10 11" key="1">
    <citation type="submission" date="2009-08" db="EMBL/GenBank/DDBJ databases">
        <title>The Genome Sequence of Spizellomyces punctatus strain DAOM BR117.</title>
        <authorList>
            <consortium name="The Broad Institute Genome Sequencing Platform"/>
            <person name="Russ C."/>
            <person name="Cuomo C."/>
            <person name="Shea T."/>
            <person name="Young S.K."/>
            <person name="Zeng Q."/>
            <person name="Koehrsen M."/>
            <person name="Haas B."/>
            <person name="Borodovsky M."/>
            <person name="Guigo R."/>
            <person name="Alvarado L."/>
            <person name="Berlin A."/>
            <person name="Bochicchio J."/>
            <person name="Borenstein D."/>
            <person name="Chapman S."/>
            <person name="Chen Z."/>
            <person name="Engels R."/>
            <person name="Freedman E."/>
            <person name="Gellesch M."/>
            <person name="Goldberg J."/>
            <person name="Griggs A."/>
            <person name="Gujja S."/>
            <person name="Heiman D."/>
            <person name="Hepburn T."/>
            <person name="Howarth C."/>
            <person name="Jen D."/>
            <person name="Larson L."/>
            <person name="Lewis B."/>
            <person name="Mehta T."/>
            <person name="Park D."/>
            <person name="Pearson M."/>
            <person name="Roberts A."/>
            <person name="Saif S."/>
            <person name="Shenoy N."/>
            <person name="Sisk P."/>
            <person name="Stolte C."/>
            <person name="Sykes S."/>
            <person name="Thomson T."/>
            <person name="Walk T."/>
            <person name="White J."/>
            <person name="Yandava C."/>
            <person name="Burger G."/>
            <person name="Gray M.W."/>
            <person name="Holland P.W.H."/>
            <person name="King N."/>
            <person name="Lang F.B.F."/>
            <person name="Roger A.J."/>
            <person name="Ruiz-Trillo I."/>
            <person name="Lander E."/>
            <person name="Nusbaum C."/>
        </authorList>
    </citation>
    <scope>NUCLEOTIDE SEQUENCE [LARGE SCALE GENOMIC DNA]</scope>
    <source>
        <strain evidence="10 11">DAOM BR117</strain>
    </source>
</reference>
<keyword evidence="3 6" id="KW-0238">DNA-binding</keyword>
<dbReference type="PANTHER" id="PTHR24332:SF9">
    <property type="entry name" value="HOMEOTIC PROTEIN CAUDAL"/>
    <property type="match status" value="1"/>
</dbReference>
<evidence type="ECO:0000256" key="4">
    <source>
        <dbReference type="ARBA" id="ARBA00023155"/>
    </source>
</evidence>
<dbReference type="GO" id="GO:0000977">
    <property type="term" value="F:RNA polymerase II transcription regulatory region sequence-specific DNA binding"/>
    <property type="evidence" value="ECO:0007669"/>
    <property type="project" value="TreeGrafter"/>
</dbReference>
<keyword evidence="5 6" id="KW-0539">Nucleus</keyword>
<feature type="compositionally biased region" description="Low complexity" evidence="8">
    <location>
        <begin position="247"/>
        <end position="280"/>
    </location>
</feature>
<feature type="compositionally biased region" description="Acidic residues" evidence="8">
    <location>
        <begin position="72"/>
        <end position="90"/>
    </location>
</feature>
<name>A0A0L0HFI0_SPIPD</name>
<dbReference type="InParanoid" id="A0A0L0HFI0"/>
<proteinExistence type="inferred from homology"/>
<dbReference type="RefSeq" id="XP_016607816.1">
    <property type="nucleotide sequence ID" value="XM_016753379.1"/>
</dbReference>
<dbReference type="InterPro" id="IPR047152">
    <property type="entry name" value="Caudal_homeobox"/>
</dbReference>
<dbReference type="STRING" id="645134.A0A0L0HFI0"/>
<dbReference type="GeneID" id="27688551"/>
<feature type="compositionally biased region" description="Low complexity" evidence="8">
    <location>
        <begin position="97"/>
        <end position="108"/>
    </location>
</feature>
<dbReference type="GO" id="GO:0030154">
    <property type="term" value="P:cell differentiation"/>
    <property type="evidence" value="ECO:0007669"/>
    <property type="project" value="TreeGrafter"/>
</dbReference>
<dbReference type="InterPro" id="IPR017970">
    <property type="entry name" value="Homeobox_CS"/>
</dbReference>
<protein>
    <recommendedName>
        <fullName evidence="9">Homeobox domain-containing protein</fullName>
    </recommendedName>
</protein>
<feature type="compositionally biased region" description="Polar residues" evidence="8">
    <location>
        <begin position="46"/>
        <end position="56"/>
    </location>
</feature>
<feature type="region of interest" description="Disordered" evidence="8">
    <location>
        <begin position="320"/>
        <end position="348"/>
    </location>
</feature>
<dbReference type="CDD" id="cd00086">
    <property type="entry name" value="homeodomain"/>
    <property type="match status" value="1"/>
</dbReference>
<dbReference type="PROSITE" id="PS50071">
    <property type="entry name" value="HOMEOBOX_2"/>
    <property type="match status" value="1"/>
</dbReference>
<dbReference type="OMA" id="VWFITEG"/>